<dbReference type="InterPro" id="IPR002182">
    <property type="entry name" value="NB-ARC"/>
</dbReference>
<dbReference type="PANTHER" id="PTHR45641:SF19">
    <property type="entry name" value="NEPHROCYSTIN-3"/>
    <property type="match status" value="1"/>
</dbReference>
<dbReference type="RefSeq" id="WP_135482280.1">
    <property type="nucleotide sequence ID" value="NZ_SIJK02000128.1"/>
</dbReference>
<dbReference type="InterPro" id="IPR013105">
    <property type="entry name" value="TPR_2"/>
</dbReference>
<dbReference type="InterPro" id="IPR027417">
    <property type="entry name" value="P-loop_NTPase"/>
</dbReference>
<dbReference type="PROSITE" id="PS50005">
    <property type="entry name" value="TPR"/>
    <property type="match status" value="2"/>
</dbReference>
<feature type="domain" description="NB-ARC" evidence="5">
    <location>
        <begin position="286"/>
        <end position="416"/>
    </location>
</feature>
<protein>
    <submittedName>
        <fullName evidence="6">Tetratricopeptide repeat protein</fullName>
    </submittedName>
</protein>
<dbReference type="Gene3D" id="1.25.40.10">
    <property type="entry name" value="Tetratricopeptide repeat domain"/>
    <property type="match status" value="2"/>
</dbReference>
<evidence type="ECO:0000256" key="1">
    <source>
        <dbReference type="ARBA" id="ARBA00022737"/>
    </source>
</evidence>
<proteinExistence type="predicted"/>
<feature type="non-terminal residue" evidence="6">
    <location>
        <position position="849"/>
    </location>
</feature>
<dbReference type="SUPFAM" id="SSF52540">
    <property type="entry name" value="P-loop containing nucleoside triphosphate hydrolases"/>
    <property type="match status" value="1"/>
</dbReference>
<dbReference type="InterPro" id="IPR019734">
    <property type="entry name" value="TPR_rpt"/>
</dbReference>
<evidence type="ECO:0000259" key="5">
    <source>
        <dbReference type="Pfam" id="PF00931"/>
    </source>
</evidence>
<feature type="transmembrane region" description="Helical" evidence="4">
    <location>
        <begin position="24"/>
        <end position="42"/>
    </location>
</feature>
<dbReference type="Pfam" id="PF07719">
    <property type="entry name" value="TPR_2"/>
    <property type="match status" value="1"/>
</dbReference>
<dbReference type="PRINTS" id="PR00364">
    <property type="entry name" value="DISEASERSIST"/>
</dbReference>
<dbReference type="PANTHER" id="PTHR45641">
    <property type="entry name" value="TETRATRICOPEPTIDE REPEAT PROTEIN (AFU_ORTHOLOGUE AFUA_6G03870)"/>
    <property type="match status" value="1"/>
</dbReference>
<gene>
    <name evidence="6" type="ORF">EYB53_024970</name>
</gene>
<reference evidence="6 7" key="1">
    <citation type="submission" date="2021-03" db="EMBL/GenBank/DDBJ databases">
        <authorList>
            <person name="Grouzdev D.S."/>
        </authorList>
    </citation>
    <scope>NUCLEOTIDE SEQUENCE [LARGE SCALE GENOMIC DNA]</scope>
    <source>
        <strain evidence="6 7">M50-1</strain>
    </source>
</reference>
<dbReference type="EMBL" id="SIJK02000128">
    <property type="protein sequence ID" value="MBP1468985.1"/>
    <property type="molecule type" value="Genomic_DNA"/>
</dbReference>
<keyword evidence="4" id="KW-1133">Transmembrane helix</keyword>
<keyword evidence="2 3" id="KW-0802">TPR repeat</keyword>
<organism evidence="6 7">
    <name type="scientific">Candidatus Chloroploca mongolica</name>
    <dbReference type="NCBI Taxonomy" id="2528176"/>
    <lineage>
        <taxon>Bacteria</taxon>
        <taxon>Bacillati</taxon>
        <taxon>Chloroflexota</taxon>
        <taxon>Chloroflexia</taxon>
        <taxon>Chloroflexales</taxon>
        <taxon>Chloroflexineae</taxon>
        <taxon>Oscillochloridaceae</taxon>
        <taxon>Candidatus Chloroploca</taxon>
    </lineage>
</organism>
<dbReference type="InterPro" id="IPR011990">
    <property type="entry name" value="TPR-like_helical_dom_sf"/>
</dbReference>
<feature type="repeat" description="TPR" evidence="3">
    <location>
        <begin position="760"/>
        <end position="793"/>
    </location>
</feature>
<keyword evidence="7" id="KW-1185">Reference proteome</keyword>
<evidence type="ECO:0000256" key="2">
    <source>
        <dbReference type="ARBA" id="ARBA00022803"/>
    </source>
</evidence>
<keyword evidence="4" id="KW-0812">Transmembrane</keyword>
<sequence>MPPTPPADDPLTTQARAGLRRTRWPALLAGAGGAATLGLLGAAGLAPLLAGLGVGTLATAPVAAWLTGMGMNALAGWVGNLAADGVQAALAEDEPDPAWVAALGQRLDAAAVSDQALATELARLLRTLDALPQALAAIAEEQGAQSDLLRAQYDLLTRVSADMERLHVSGGALGPVVIAEADRVIDAITARSEARFAEVLAALTALRDAQRQALVDFGSGNKFRDVTMGDVAGRDVHKPTLGPGSIYAPGSTIQLPPTPASSLPRSSIPPSFVRPANPFIGHAPQLDAIRARLCDGTTQRLALHGKPGVGKSRLAMELVADPAIRAYFSGGILVAHLGIIAQLDLALRTWIADLGLEDHPKFSMTENLAQITRLIRHDPRPWLVVVDDVWHIDHLRSFFTLPDHVQLLITTRQRDALLSLGAYLAPDALIAIPVLELSSAVTLLRTTAGLPPTGYEAELAILAQLVGGLPLLLTVMGSYVRTQRGEQAEWFTQALVALRAASTRLNLPVATLDTAEARTTKRGWLARLWQRERQPILPLSPNAIIGLSYETLPRLAQRVFVALAGFPPNPVSFDVATASVVVECDEGELAAVLRLLIQRSLIDGDGAGRLRMHQVLWDWAESYDRRAVKEAQQRLRRWHHDLLNPTYGEAFTVWRTHADNWAQMIETWQAAMHDPDVLASCLNTIVPALIAQGYWNAVLEGLKQALAIFRTMPSRQAEIAQVRYYLGLVRYERAEYTVAEQDTTEAYATFQIIHSLRGQGASMSLLGNIHHAVGNYPAALACYQEALSLTPETDEGNYATYLNNLAALYHTQGNYAAARPLYEHALAIREHALGADHPDTAQSLNNLAA</sequence>
<keyword evidence="1" id="KW-0677">Repeat</keyword>
<comment type="caution">
    <text evidence="6">The sequence shown here is derived from an EMBL/GenBank/DDBJ whole genome shotgun (WGS) entry which is preliminary data.</text>
</comment>
<dbReference type="SMART" id="SM00028">
    <property type="entry name" value="TPR"/>
    <property type="match status" value="2"/>
</dbReference>
<accession>A0ABS4DHT4</accession>
<dbReference type="Pfam" id="PF00931">
    <property type="entry name" value="NB-ARC"/>
    <property type="match status" value="1"/>
</dbReference>
<keyword evidence="4" id="KW-0472">Membrane</keyword>
<evidence type="ECO:0000256" key="4">
    <source>
        <dbReference type="SAM" id="Phobius"/>
    </source>
</evidence>
<dbReference type="SUPFAM" id="SSF48452">
    <property type="entry name" value="TPR-like"/>
    <property type="match status" value="1"/>
</dbReference>
<evidence type="ECO:0000313" key="6">
    <source>
        <dbReference type="EMBL" id="MBP1468985.1"/>
    </source>
</evidence>
<dbReference type="Proteomes" id="UP001193081">
    <property type="component" value="Unassembled WGS sequence"/>
</dbReference>
<feature type="repeat" description="TPR" evidence="3">
    <location>
        <begin position="799"/>
        <end position="832"/>
    </location>
</feature>
<dbReference type="Gene3D" id="3.40.50.300">
    <property type="entry name" value="P-loop containing nucleotide triphosphate hydrolases"/>
    <property type="match status" value="1"/>
</dbReference>
<evidence type="ECO:0000256" key="3">
    <source>
        <dbReference type="PROSITE-ProRule" id="PRU00339"/>
    </source>
</evidence>
<dbReference type="Pfam" id="PF13374">
    <property type="entry name" value="TPR_10"/>
    <property type="match status" value="1"/>
</dbReference>
<evidence type="ECO:0000313" key="7">
    <source>
        <dbReference type="Proteomes" id="UP001193081"/>
    </source>
</evidence>
<name>A0ABS4DHT4_9CHLR</name>